<keyword evidence="2" id="KW-1185">Reference proteome</keyword>
<reference evidence="1 2" key="1">
    <citation type="journal article" date="2019" name="Sci. Rep.">
        <title>Orb-weaving spider Araneus ventricosus genome elucidates the spidroin gene catalogue.</title>
        <authorList>
            <person name="Kono N."/>
            <person name="Nakamura H."/>
            <person name="Ohtoshi R."/>
            <person name="Moran D.A.P."/>
            <person name="Shinohara A."/>
            <person name="Yoshida Y."/>
            <person name="Fujiwara M."/>
            <person name="Mori M."/>
            <person name="Tomita M."/>
            <person name="Arakawa K."/>
        </authorList>
    </citation>
    <scope>NUCLEOTIDE SEQUENCE [LARGE SCALE GENOMIC DNA]</scope>
</reference>
<proteinExistence type="predicted"/>
<dbReference type="EMBL" id="BGPR01000991">
    <property type="protein sequence ID" value="GBM42218.1"/>
    <property type="molecule type" value="Genomic_DNA"/>
</dbReference>
<dbReference type="AlphaFoldDB" id="A0A4Y2FNY3"/>
<accession>A0A4Y2FNY3</accession>
<evidence type="ECO:0000313" key="2">
    <source>
        <dbReference type="Proteomes" id="UP000499080"/>
    </source>
</evidence>
<protein>
    <submittedName>
        <fullName evidence="1">Uncharacterized protein</fullName>
    </submittedName>
</protein>
<gene>
    <name evidence="1" type="ORF">AVEN_234953_1</name>
</gene>
<comment type="caution">
    <text evidence="1">The sequence shown here is derived from an EMBL/GenBank/DDBJ whole genome shotgun (WGS) entry which is preliminary data.</text>
</comment>
<organism evidence="1 2">
    <name type="scientific">Araneus ventricosus</name>
    <name type="common">Orbweaver spider</name>
    <name type="synonym">Epeira ventricosa</name>
    <dbReference type="NCBI Taxonomy" id="182803"/>
    <lineage>
        <taxon>Eukaryota</taxon>
        <taxon>Metazoa</taxon>
        <taxon>Ecdysozoa</taxon>
        <taxon>Arthropoda</taxon>
        <taxon>Chelicerata</taxon>
        <taxon>Arachnida</taxon>
        <taxon>Araneae</taxon>
        <taxon>Araneomorphae</taxon>
        <taxon>Entelegynae</taxon>
        <taxon>Araneoidea</taxon>
        <taxon>Araneidae</taxon>
        <taxon>Araneus</taxon>
    </lineage>
</organism>
<evidence type="ECO:0000313" key="1">
    <source>
        <dbReference type="EMBL" id="GBM42218.1"/>
    </source>
</evidence>
<name>A0A4Y2FNY3_ARAVE</name>
<sequence>MCNMLSIVFCGFSNQLSSQSDPCTFLHLLVNPHSQMSQGFRSGYRGGQAARKWQLIILSFPKCRFNSCFTGVTMCGGVHKNCAIYTSTLLQCWNKLVSQNSFITCPIDCTGYWTRRTNLLGKERAKDKC</sequence>
<dbReference type="Proteomes" id="UP000499080">
    <property type="component" value="Unassembled WGS sequence"/>
</dbReference>